<evidence type="ECO:0000256" key="4">
    <source>
        <dbReference type="ARBA" id="ARBA00023125"/>
    </source>
</evidence>
<comment type="similarity">
    <text evidence="1">In the C-terminal section; belongs to the class-I pyridoxal-phosphate-dependent aminotransferase family.</text>
</comment>
<dbReference type="SUPFAM" id="SSF53383">
    <property type="entry name" value="PLP-dependent transferases"/>
    <property type="match status" value="1"/>
</dbReference>
<dbReference type="PANTHER" id="PTHR46577">
    <property type="entry name" value="HTH-TYPE TRANSCRIPTIONAL REGULATORY PROTEIN GABR"/>
    <property type="match status" value="1"/>
</dbReference>
<comment type="caution">
    <text evidence="7">The sequence shown here is derived from an EMBL/GenBank/DDBJ whole genome shotgun (WGS) entry which is preliminary data.</text>
</comment>
<evidence type="ECO:0000256" key="5">
    <source>
        <dbReference type="ARBA" id="ARBA00023163"/>
    </source>
</evidence>
<dbReference type="SUPFAM" id="SSF46785">
    <property type="entry name" value="Winged helix' DNA-binding domain"/>
    <property type="match status" value="1"/>
</dbReference>
<sequence>MKNKYEEIIDYIESLIEKKKLSQGQRLPSIRYLANEFGFSKSTIIRAYNELEANHKVYSIPKGGYYLVEKLDIQTQDYDSINFLDAVPDPRLLPYKEFNHCINRAVEQYKNKIFTYIESQGLDLLRKSLTRHFQESQIFTSKENIFITSGAQQALSILCSISFPNGKKSILVEQPTYNLMQRLAELSDINLVGIERTEKGLDFKELERIFKEEDIKFFYTIPRLHNPLGVSYSEKEKRKIAELAGKYDVYIVEDDYLADIDINKKAQSIHYYDISNKVIYVKSYSKAFMPGIRIGAVVLHKSLIEEFEKYKRYNDLNTSVVAQGALEIFINSGMYKNHCKKVRKAYKKKMDVVKLIFASMESELRHKMEVYVSETGFFLWIKLPNEINADFFIEKLKSKKVFVSSAKEYFIKRNTKENCFRISISNLTDEEIKTGLMILIKEIADINI</sequence>
<dbReference type="InterPro" id="IPR051446">
    <property type="entry name" value="HTH_trans_reg/aminotransferase"/>
</dbReference>
<keyword evidence="2" id="KW-0663">Pyridoxal phosphate</keyword>
<dbReference type="InterPro" id="IPR015422">
    <property type="entry name" value="PyrdxlP-dep_Trfase_small"/>
</dbReference>
<protein>
    <submittedName>
        <fullName evidence="7">DNA-binding transcriptional MocR family regulator</fullName>
    </submittedName>
</protein>
<dbReference type="PANTHER" id="PTHR46577:SF1">
    <property type="entry name" value="HTH-TYPE TRANSCRIPTIONAL REGULATORY PROTEIN GABR"/>
    <property type="match status" value="1"/>
</dbReference>
<keyword evidence="4 7" id="KW-0238">DNA-binding</keyword>
<reference evidence="7 8" key="1">
    <citation type="submission" date="2021-03" db="EMBL/GenBank/DDBJ databases">
        <title>Genomic Encyclopedia of Type Strains, Phase IV (KMG-IV): sequencing the most valuable type-strain genomes for metagenomic binning, comparative biology and taxonomic classification.</title>
        <authorList>
            <person name="Goeker M."/>
        </authorList>
    </citation>
    <scope>NUCLEOTIDE SEQUENCE [LARGE SCALE GENOMIC DNA]</scope>
    <source>
        <strain evidence="7 8">DSM 27512</strain>
    </source>
</reference>
<evidence type="ECO:0000313" key="7">
    <source>
        <dbReference type="EMBL" id="MBP2028583.1"/>
    </source>
</evidence>
<proteinExistence type="inferred from homology"/>
<dbReference type="RefSeq" id="WP_209661633.1">
    <property type="nucleotide sequence ID" value="NZ_JAGGLI010000033.1"/>
</dbReference>
<feature type="domain" description="HTH gntR-type" evidence="6">
    <location>
        <begin position="2"/>
        <end position="70"/>
    </location>
</feature>
<dbReference type="InterPro" id="IPR004839">
    <property type="entry name" value="Aminotransferase_I/II_large"/>
</dbReference>
<gene>
    <name evidence="7" type="ORF">J2Z35_002413</name>
</gene>
<dbReference type="InterPro" id="IPR036388">
    <property type="entry name" value="WH-like_DNA-bd_sf"/>
</dbReference>
<name>A0ABS4KLD3_9FIRM</name>
<dbReference type="Gene3D" id="3.40.640.10">
    <property type="entry name" value="Type I PLP-dependent aspartate aminotransferase-like (Major domain)"/>
    <property type="match status" value="1"/>
</dbReference>
<dbReference type="GO" id="GO:0003677">
    <property type="term" value="F:DNA binding"/>
    <property type="evidence" value="ECO:0007669"/>
    <property type="project" value="UniProtKB-KW"/>
</dbReference>
<dbReference type="InterPro" id="IPR015421">
    <property type="entry name" value="PyrdxlP-dep_Trfase_major"/>
</dbReference>
<dbReference type="InterPro" id="IPR000524">
    <property type="entry name" value="Tscrpt_reg_HTH_GntR"/>
</dbReference>
<evidence type="ECO:0000256" key="1">
    <source>
        <dbReference type="ARBA" id="ARBA00005384"/>
    </source>
</evidence>
<dbReference type="CDD" id="cd00609">
    <property type="entry name" value="AAT_like"/>
    <property type="match status" value="1"/>
</dbReference>
<dbReference type="Pfam" id="PF00155">
    <property type="entry name" value="Aminotran_1_2"/>
    <property type="match status" value="1"/>
</dbReference>
<dbReference type="InterPro" id="IPR036390">
    <property type="entry name" value="WH_DNA-bd_sf"/>
</dbReference>
<dbReference type="Pfam" id="PF00392">
    <property type="entry name" value="GntR"/>
    <property type="match status" value="1"/>
</dbReference>
<keyword evidence="3" id="KW-0805">Transcription regulation</keyword>
<keyword evidence="5" id="KW-0804">Transcription</keyword>
<evidence type="ECO:0000256" key="3">
    <source>
        <dbReference type="ARBA" id="ARBA00023015"/>
    </source>
</evidence>
<dbReference type="PROSITE" id="PS50949">
    <property type="entry name" value="HTH_GNTR"/>
    <property type="match status" value="1"/>
</dbReference>
<dbReference type="SMART" id="SM00345">
    <property type="entry name" value="HTH_GNTR"/>
    <property type="match status" value="1"/>
</dbReference>
<evidence type="ECO:0000313" key="8">
    <source>
        <dbReference type="Proteomes" id="UP001314903"/>
    </source>
</evidence>
<dbReference type="CDD" id="cd07377">
    <property type="entry name" value="WHTH_GntR"/>
    <property type="match status" value="1"/>
</dbReference>
<accession>A0ABS4KLD3</accession>
<organism evidence="7 8">
    <name type="scientific">Acetoanaerobium pronyense</name>
    <dbReference type="NCBI Taxonomy" id="1482736"/>
    <lineage>
        <taxon>Bacteria</taxon>
        <taxon>Bacillati</taxon>
        <taxon>Bacillota</taxon>
        <taxon>Clostridia</taxon>
        <taxon>Peptostreptococcales</taxon>
        <taxon>Filifactoraceae</taxon>
        <taxon>Acetoanaerobium</taxon>
    </lineage>
</organism>
<dbReference type="EMBL" id="JAGGLI010000033">
    <property type="protein sequence ID" value="MBP2028583.1"/>
    <property type="molecule type" value="Genomic_DNA"/>
</dbReference>
<keyword evidence="8" id="KW-1185">Reference proteome</keyword>
<dbReference type="Proteomes" id="UP001314903">
    <property type="component" value="Unassembled WGS sequence"/>
</dbReference>
<dbReference type="InterPro" id="IPR015424">
    <property type="entry name" value="PyrdxlP-dep_Trfase"/>
</dbReference>
<dbReference type="Gene3D" id="3.90.1150.10">
    <property type="entry name" value="Aspartate Aminotransferase, domain 1"/>
    <property type="match status" value="1"/>
</dbReference>
<dbReference type="Gene3D" id="1.10.10.10">
    <property type="entry name" value="Winged helix-like DNA-binding domain superfamily/Winged helix DNA-binding domain"/>
    <property type="match status" value="1"/>
</dbReference>
<evidence type="ECO:0000259" key="6">
    <source>
        <dbReference type="PROSITE" id="PS50949"/>
    </source>
</evidence>
<evidence type="ECO:0000256" key="2">
    <source>
        <dbReference type="ARBA" id="ARBA00022898"/>
    </source>
</evidence>